<evidence type="ECO:0000256" key="4">
    <source>
        <dbReference type="ARBA" id="ARBA00022490"/>
    </source>
</evidence>
<dbReference type="InterPro" id="IPR002164">
    <property type="entry name" value="NAP_family"/>
</dbReference>
<keyword evidence="9" id="KW-1185">Reference proteome</keyword>
<dbReference type="InterPro" id="IPR037231">
    <property type="entry name" value="NAP-like_sf"/>
</dbReference>
<proteinExistence type="inferred from homology"/>
<reference evidence="8" key="1">
    <citation type="journal article" date="2023" name="Mol. Biol. Evol.">
        <title>Third-Generation Sequencing Reveals the Adaptive Role of the Epigenome in Three Deep-Sea Polychaetes.</title>
        <authorList>
            <person name="Perez M."/>
            <person name="Aroh O."/>
            <person name="Sun Y."/>
            <person name="Lan Y."/>
            <person name="Juniper S.K."/>
            <person name="Young C.R."/>
            <person name="Angers B."/>
            <person name="Qian P.Y."/>
        </authorList>
    </citation>
    <scope>NUCLEOTIDE SEQUENCE</scope>
    <source>
        <strain evidence="8">R07B-5</strain>
    </source>
</reference>
<feature type="compositionally biased region" description="Basic and acidic residues" evidence="7">
    <location>
        <begin position="8"/>
        <end position="28"/>
    </location>
</feature>
<dbReference type="EMBL" id="JAODUO010000191">
    <property type="protein sequence ID" value="KAK2186713.1"/>
    <property type="molecule type" value="Genomic_DNA"/>
</dbReference>
<evidence type="ECO:0000256" key="3">
    <source>
        <dbReference type="ARBA" id="ARBA00009947"/>
    </source>
</evidence>
<dbReference type="Pfam" id="PF00956">
    <property type="entry name" value="NAP"/>
    <property type="match status" value="1"/>
</dbReference>
<gene>
    <name evidence="8" type="ORF">NP493_193g03022</name>
</gene>
<dbReference type="GO" id="GO:0006334">
    <property type="term" value="P:nucleosome assembly"/>
    <property type="evidence" value="ECO:0007669"/>
    <property type="project" value="InterPro"/>
</dbReference>
<dbReference type="GO" id="GO:0005634">
    <property type="term" value="C:nucleus"/>
    <property type="evidence" value="ECO:0007669"/>
    <property type="project" value="UniProtKB-SubCell"/>
</dbReference>
<evidence type="ECO:0000256" key="1">
    <source>
        <dbReference type="ARBA" id="ARBA00004123"/>
    </source>
</evidence>
<sequence length="276" mass="31642">MAAPAKVAKQEGKNNHETADERADKEQQEAIEQIDEVQNEIDRLNEQASEEILKVEQKYNKLRQPYFQKRSELIGKIPNFWVTAFVNHPQVSALLNEEDEEALQYLSKVEVQEFEDIKSGYKINFHFDENPYFENKTISKEFHLNDTGEPSSKATPIQWKAGKDLTGKLNGKTTGKKRPHEEQESFFGWFTDHGEAGADELGEVIKDDIWPNPLQYYLAPRFQFICSLVEDDLDEEGLDEDDDDELAEEEGVCILSGEGVYLVRTGYVSCTNNCSY</sequence>
<accession>A0AAD9P238</accession>
<dbReference type="Gene3D" id="3.30.1120.90">
    <property type="entry name" value="Nucleosome assembly protein"/>
    <property type="match status" value="1"/>
</dbReference>
<feature type="region of interest" description="Disordered" evidence="7">
    <location>
        <begin position="1"/>
        <end position="29"/>
    </location>
</feature>
<comment type="similarity">
    <text evidence="3 6">Belongs to the nucleosome assembly protein (NAP) family.</text>
</comment>
<evidence type="ECO:0000256" key="6">
    <source>
        <dbReference type="RuleBase" id="RU003876"/>
    </source>
</evidence>
<keyword evidence="5" id="KW-0539">Nucleus</keyword>
<comment type="caution">
    <text evidence="8">The sequence shown here is derived from an EMBL/GenBank/DDBJ whole genome shotgun (WGS) entry which is preliminary data.</text>
</comment>
<comment type="subcellular location">
    <subcellularLocation>
        <location evidence="2">Cytoplasm</location>
    </subcellularLocation>
    <subcellularLocation>
        <location evidence="1">Nucleus</location>
    </subcellularLocation>
</comment>
<dbReference type="AlphaFoldDB" id="A0AAD9P238"/>
<organism evidence="8 9">
    <name type="scientific">Ridgeia piscesae</name>
    <name type="common">Tubeworm</name>
    <dbReference type="NCBI Taxonomy" id="27915"/>
    <lineage>
        <taxon>Eukaryota</taxon>
        <taxon>Metazoa</taxon>
        <taxon>Spiralia</taxon>
        <taxon>Lophotrochozoa</taxon>
        <taxon>Annelida</taxon>
        <taxon>Polychaeta</taxon>
        <taxon>Sedentaria</taxon>
        <taxon>Canalipalpata</taxon>
        <taxon>Sabellida</taxon>
        <taxon>Siboglinidae</taxon>
        <taxon>Ridgeia</taxon>
    </lineage>
</organism>
<protein>
    <submittedName>
        <fullName evidence="8">Uncharacterized protein</fullName>
    </submittedName>
</protein>
<evidence type="ECO:0000256" key="5">
    <source>
        <dbReference type="ARBA" id="ARBA00023242"/>
    </source>
</evidence>
<evidence type="ECO:0000313" key="8">
    <source>
        <dbReference type="EMBL" id="KAK2186713.1"/>
    </source>
</evidence>
<dbReference type="SUPFAM" id="SSF143113">
    <property type="entry name" value="NAP-like"/>
    <property type="match status" value="1"/>
</dbReference>
<dbReference type="GO" id="GO:0005737">
    <property type="term" value="C:cytoplasm"/>
    <property type="evidence" value="ECO:0007669"/>
    <property type="project" value="UniProtKB-SubCell"/>
</dbReference>
<name>A0AAD9P238_RIDPI</name>
<dbReference type="Gene3D" id="1.20.5.1500">
    <property type="match status" value="1"/>
</dbReference>
<dbReference type="FunFam" id="3.30.1120.90:FF:000002">
    <property type="entry name" value="Testis-specific Y-encoded-like protein 2"/>
    <property type="match status" value="1"/>
</dbReference>
<evidence type="ECO:0000313" key="9">
    <source>
        <dbReference type="Proteomes" id="UP001209878"/>
    </source>
</evidence>
<evidence type="ECO:0000256" key="7">
    <source>
        <dbReference type="SAM" id="MobiDB-lite"/>
    </source>
</evidence>
<dbReference type="Proteomes" id="UP001209878">
    <property type="component" value="Unassembled WGS sequence"/>
</dbReference>
<keyword evidence="4" id="KW-0963">Cytoplasm</keyword>
<evidence type="ECO:0000256" key="2">
    <source>
        <dbReference type="ARBA" id="ARBA00004496"/>
    </source>
</evidence>
<dbReference type="FunFam" id="1.20.5.1500:FF:000003">
    <property type="entry name" value="SET isoform 2"/>
    <property type="match status" value="1"/>
</dbReference>
<dbReference type="PANTHER" id="PTHR11875">
    <property type="entry name" value="TESTIS-SPECIFIC Y-ENCODED PROTEIN"/>
    <property type="match status" value="1"/>
</dbReference>